<gene>
    <name evidence="2" type="ORF">H8706_06320</name>
</gene>
<keyword evidence="3" id="KW-1185">Reference proteome</keyword>
<sequence>MKRVIISGGNFVNKGAEAMLYVTANECFTRFDGCVCSVQLAEGFFEIRSLEDLNRLANSSVKKMQSGGKMKKLIAMLEEYKRADLMLDISGYELCSKLGNYPTLRYLFKIALCKWTKTEAALMPQSFGPFSYDGKIKYIIRLLIRKYLKYPLVCFAREKKSAEDLKKIAPKANVQISSDLVLQNSRIFEAAKDFFQDSNIKIKNESVGLVVNRRLYEQYGHDRILSKYIVIVNTILEKKKNVYLLCHATDDLNICNEIKKEFNNEHRVVILNEVLSCFAFESLVKNFDYIVAARYHSIVHSYKECIPCVALGWAVKYQELLGLMGQSKYVLDVGDVSNIVIIETLERMDKNHKVEEETIRQNLNKVQKENCFDELERRLRKKK</sequence>
<dbReference type="Proteomes" id="UP000647416">
    <property type="component" value="Unassembled WGS sequence"/>
</dbReference>
<keyword evidence="2" id="KW-0808">Transferase</keyword>
<dbReference type="InterPro" id="IPR007345">
    <property type="entry name" value="Polysacch_pyruvyl_Trfase"/>
</dbReference>
<dbReference type="PANTHER" id="PTHR36836">
    <property type="entry name" value="COLANIC ACID BIOSYNTHESIS PROTEIN WCAK"/>
    <property type="match status" value="1"/>
</dbReference>
<comment type="caution">
    <text evidence="2">The sequence shown here is derived from an EMBL/GenBank/DDBJ whole genome shotgun (WGS) entry which is preliminary data.</text>
</comment>
<dbReference type="GO" id="GO:0016740">
    <property type="term" value="F:transferase activity"/>
    <property type="evidence" value="ECO:0007669"/>
    <property type="project" value="UniProtKB-KW"/>
</dbReference>
<dbReference type="PANTHER" id="PTHR36836:SF1">
    <property type="entry name" value="COLANIC ACID BIOSYNTHESIS PROTEIN WCAK"/>
    <property type="match status" value="1"/>
</dbReference>
<evidence type="ECO:0000259" key="1">
    <source>
        <dbReference type="Pfam" id="PF04230"/>
    </source>
</evidence>
<protein>
    <submittedName>
        <fullName evidence="2">Polysaccharide pyruvyl transferase family protein</fullName>
    </submittedName>
</protein>
<feature type="domain" description="Polysaccharide pyruvyl transferase" evidence="1">
    <location>
        <begin position="87"/>
        <end position="313"/>
    </location>
</feature>
<evidence type="ECO:0000313" key="2">
    <source>
        <dbReference type="EMBL" id="MBC8596481.1"/>
    </source>
</evidence>
<dbReference type="RefSeq" id="WP_262431951.1">
    <property type="nucleotide sequence ID" value="NZ_JACRTE010000006.1"/>
</dbReference>
<dbReference type="Pfam" id="PF04230">
    <property type="entry name" value="PS_pyruv_trans"/>
    <property type="match status" value="1"/>
</dbReference>
<organism evidence="2 3">
    <name type="scientific">Qingrenia yutianensis</name>
    <dbReference type="NCBI Taxonomy" id="2763676"/>
    <lineage>
        <taxon>Bacteria</taxon>
        <taxon>Bacillati</taxon>
        <taxon>Bacillota</taxon>
        <taxon>Clostridia</taxon>
        <taxon>Eubacteriales</taxon>
        <taxon>Oscillospiraceae</taxon>
        <taxon>Qingrenia</taxon>
    </lineage>
</organism>
<dbReference type="AlphaFoldDB" id="A0A926FAR4"/>
<proteinExistence type="predicted"/>
<reference evidence="2" key="1">
    <citation type="submission" date="2020-08" db="EMBL/GenBank/DDBJ databases">
        <title>Genome public.</title>
        <authorList>
            <person name="Liu C."/>
            <person name="Sun Q."/>
        </authorList>
    </citation>
    <scope>NUCLEOTIDE SEQUENCE</scope>
    <source>
        <strain evidence="2">NSJ-50</strain>
    </source>
</reference>
<accession>A0A926FAR4</accession>
<dbReference type="EMBL" id="JACRTE010000006">
    <property type="protein sequence ID" value="MBC8596481.1"/>
    <property type="molecule type" value="Genomic_DNA"/>
</dbReference>
<evidence type="ECO:0000313" key="3">
    <source>
        <dbReference type="Proteomes" id="UP000647416"/>
    </source>
</evidence>
<name>A0A926FAR4_9FIRM</name>